<evidence type="ECO:0008006" key="4">
    <source>
        <dbReference type="Google" id="ProtNLM"/>
    </source>
</evidence>
<dbReference type="Proteomes" id="UP000094455">
    <property type="component" value="Unassembled WGS sequence"/>
</dbReference>
<keyword evidence="3" id="KW-1185">Reference proteome</keyword>
<evidence type="ECO:0000313" key="3">
    <source>
        <dbReference type="Proteomes" id="UP000094455"/>
    </source>
</evidence>
<dbReference type="Pfam" id="PF05071">
    <property type="entry name" value="NDUFA12"/>
    <property type="match status" value="1"/>
</dbReference>
<dbReference type="InterPro" id="IPR007763">
    <property type="entry name" value="NDUFA12"/>
</dbReference>
<dbReference type="OrthoDB" id="10255576at2759"/>
<dbReference type="InterPro" id="IPR052618">
    <property type="entry name" value="ComplexI_NDUFA12"/>
</dbReference>
<dbReference type="GO" id="GO:0005739">
    <property type="term" value="C:mitochondrion"/>
    <property type="evidence" value="ECO:0007669"/>
    <property type="project" value="TreeGrafter"/>
</dbReference>
<sequence>HKKVPVWKQLYYRWRSLRGVPFRRKFFVGYDLDANTYWEFFLDRGQVRGRRVVQPHEPQKMLFSYFDKVPIQWAQWLKYARRTPPSIYDLIADQERLKKLQIMASFRDSEQLYNRQLKEEKIDQTLQKELSKLEAASQE</sequence>
<dbReference type="STRING" id="763406.A0A1E3NFN1"/>
<accession>A0A1E3NFN1</accession>
<dbReference type="GeneID" id="30179008"/>
<dbReference type="EMBL" id="KV454005">
    <property type="protein sequence ID" value="ODQ44922.1"/>
    <property type="molecule type" value="Genomic_DNA"/>
</dbReference>
<feature type="non-terminal residue" evidence="2">
    <location>
        <position position="1"/>
    </location>
</feature>
<gene>
    <name evidence="2" type="ORF">PICMEDRAFT_23750</name>
</gene>
<dbReference type="GO" id="GO:0032981">
    <property type="term" value="P:mitochondrial respiratory chain complex I assembly"/>
    <property type="evidence" value="ECO:0007669"/>
    <property type="project" value="TreeGrafter"/>
</dbReference>
<feature type="non-terminal residue" evidence="2">
    <location>
        <position position="139"/>
    </location>
</feature>
<proteinExistence type="inferred from homology"/>
<dbReference type="AlphaFoldDB" id="A0A1E3NFN1"/>
<evidence type="ECO:0000313" key="2">
    <source>
        <dbReference type="EMBL" id="ODQ44922.1"/>
    </source>
</evidence>
<comment type="similarity">
    <text evidence="1">Belongs to the complex I NDUFA12 subunit family.</text>
</comment>
<dbReference type="GO" id="GO:0045271">
    <property type="term" value="C:respiratory chain complex I"/>
    <property type="evidence" value="ECO:0007669"/>
    <property type="project" value="InterPro"/>
</dbReference>
<reference evidence="2 3" key="1">
    <citation type="journal article" date="2016" name="Proc. Natl. Acad. Sci. U.S.A.">
        <title>Comparative genomics of biotechnologically important yeasts.</title>
        <authorList>
            <person name="Riley R."/>
            <person name="Haridas S."/>
            <person name="Wolfe K.H."/>
            <person name="Lopes M.R."/>
            <person name="Hittinger C.T."/>
            <person name="Goeker M."/>
            <person name="Salamov A.A."/>
            <person name="Wisecaver J.H."/>
            <person name="Long T.M."/>
            <person name="Calvey C.H."/>
            <person name="Aerts A.L."/>
            <person name="Barry K.W."/>
            <person name="Choi C."/>
            <person name="Clum A."/>
            <person name="Coughlan A.Y."/>
            <person name="Deshpande S."/>
            <person name="Douglass A.P."/>
            <person name="Hanson S.J."/>
            <person name="Klenk H.-P."/>
            <person name="LaButti K.M."/>
            <person name="Lapidus A."/>
            <person name="Lindquist E.A."/>
            <person name="Lipzen A.M."/>
            <person name="Meier-Kolthoff J.P."/>
            <person name="Ohm R.A."/>
            <person name="Otillar R.P."/>
            <person name="Pangilinan J.L."/>
            <person name="Peng Y."/>
            <person name="Rokas A."/>
            <person name="Rosa C.A."/>
            <person name="Scheuner C."/>
            <person name="Sibirny A.A."/>
            <person name="Slot J.C."/>
            <person name="Stielow J.B."/>
            <person name="Sun H."/>
            <person name="Kurtzman C.P."/>
            <person name="Blackwell M."/>
            <person name="Grigoriev I.V."/>
            <person name="Jeffries T.W."/>
        </authorList>
    </citation>
    <scope>NUCLEOTIDE SEQUENCE [LARGE SCALE GENOMIC DNA]</scope>
    <source>
        <strain evidence="2 3">NRRL Y-2026</strain>
    </source>
</reference>
<organism evidence="2 3">
    <name type="scientific">Pichia membranifaciens NRRL Y-2026</name>
    <dbReference type="NCBI Taxonomy" id="763406"/>
    <lineage>
        <taxon>Eukaryota</taxon>
        <taxon>Fungi</taxon>
        <taxon>Dikarya</taxon>
        <taxon>Ascomycota</taxon>
        <taxon>Saccharomycotina</taxon>
        <taxon>Pichiomycetes</taxon>
        <taxon>Pichiales</taxon>
        <taxon>Pichiaceae</taxon>
        <taxon>Pichia</taxon>
    </lineage>
</organism>
<protein>
    <recommendedName>
        <fullName evidence="4">NADH dehydrogenase [ubiquinone] 1 alpha subcomplex subunit</fullName>
    </recommendedName>
</protein>
<name>A0A1E3NFN1_9ASCO</name>
<dbReference type="PANTHER" id="PTHR32470:SF2">
    <property type="entry name" value="NADH DEHYDROGENASE [UBIQUINONE] 1 ALPHA SUBCOMPLEX ASSEMBLY FACTOR 2"/>
    <property type="match status" value="1"/>
</dbReference>
<dbReference type="RefSeq" id="XP_019016035.1">
    <property type="nucleotide sequence ID" value="XM_019162321.1"/>
</dbReference>
<evidence type="ECO:0000256" key="1">
    <source>
        <dbReference type="ARBA" id="ARBA00007355"/>
    </source>
</evidence>
<dbReference type="PANTHER" id="PTHR32470">
    <property type="entry name" value="ADH DEHYDROGENASE [UBIQUINONE] 1 ALPHA SUBCOMPLEX ASSEMBLY FACTOR 2"/>
    <property type="match status" value="1"/>
</dbReference>